<evidence type="ECO:0000256" key="1">
    <source>
        <dbReference type="PROSITE-ProRule" id="PRU00325"/>
    </source>
</evidence>
<gene>
    <name evidence="5" type="primary">LOC102382167</name>
</gene>
<feature type="domain" description="SWIM-type" evidence="3">
    <location>
        <begin position="502"/>
        <end position="534"/>
    </location>
</feature>
<name>A0A3Q0H6Y0_ALLSI</name>
<dbReference type="Proteomes" id="UP000189705">
    <property type="component" value="Unplaced"/>
</dbReference>
<dbReference type="PANTHER" id="PTHR47086">
    <property type="entry name" value="BTB DOMAIN-CONTAINING PROTEIN"/>
    <property type="match status" value="1"/>
</dbReference>
<dbReference type="Pfam" id="PF17738">
    <property type="entry name" value="DUF5575"/>
    <property type="match status" value="1"/>
</dbReference>
<dbReference type="InterPro" id="IPR048315">
    <property type="entry name" value="ZSWIM9_RNaseH-like"/>
</dbReference>
<accession>A0A3Q0H6Y0</accession>
<keyword evidence="1" id="KW-0863">Zinc-finger</keyword>
<evidence type="ECO:0000313" key="4">
    <source>
        <dbReference type="Proteomes" id="UP000189705"/>
    </source>
</evidence>
<dbReference type="Pfam" id="PF20784">
    <property type="entry name" value="DUF5575_C"/>
    <property type="match status" value="1"/>
</dbReference>
<reference evidence="5" key="1">
    <citation type="submission" date="2025-08" db="UniProtKB">
        <authorList>
            <consortium name="RefSeq"/>
        </authorList>
    </citation>
    <scope>IDENTIFICATION</scope>
</reference>
<keyword evidence="4" id="KW-1185">Reference proteome</keyword>
<dbReference type="InterPro" id="IPR040854">
    <property type="entry name" value="ZSWIM9"/>
</dbReference>
<dbReference type="Pfam" id="PF20783">
    <property type="entry name" value="DUF5575_N"/>
    <property type="match status" value="1"/>
</dbReference>
<dbReference type="PANTHER" id="PTHR47086:SF1">
    <property type="entry name" value="ZINC FINGER SWIM-TYPE CONTAINING 9"/>
    <property type="match status" value="1"/>
</dbReference>
<protein>
    <submittedName>
        <fullName evidence="5">Uncharacterized protein ZSWIM9-like isoform X1</fullName>
    </submittedName>
</protein>
<dbReference type="GeneID" id="102382167"/>
<organism evidence="4 5">
    <name type="scientific">Alligator sinensis</name>
    <name type="common">Chinese alligator</name>
    <dbReference type="NCBI Taxonomy" id="38654"/>
    <lineage>
        <taxon>Eukaryota</taxon>
        <taxon>Metazoa</taxon>
        <taxon>Chordata</taxon>
        <taxon>Craniata</taxon>
        <taxon>Vertebrata</taxon>
        <taxon>Euteleostomi</taxon>
        <taxon>Archelosauria</taxon>
        <taxon>Archosauria</taxon>
        <taxon>Crocodylia</taxon>
        <taxon>Alligatoridae</taxon>
        <taxon>Alligatorinae</taxon>
        <taxon>Alligator</taxon>
    </lineage>
</organism>
<dbReference type="InterPro" id="IPR049218">
    <property type="entry name" value="DUF5575_C"/>
</dbReference>
<dbReference type="AlphaFoldDB" id="A0A3Q0H6Y0"/>
<sequence length="554" mass="62422">MRGSEQGGQHVTGWCSQPPRGMEEAELQEKEFFSWEEFSTFFDAWCEHRKVLFFVKNSVPLSKCKWATAPPQPGVVEALKYSSVRLVCKDVRGSSKPTQGGQQKGCSASIVLKMSPSKDRLIVTECQLAHNHTLCPIEFAYYFKKGYLMANSCLPVRTTNKISKQFVGAQDVRRLLSYCKSRDHGVLDVLHGLDSLFASDPGAKVKLVFMEDKVIVKTIFFLTSRMMVLAQRFPLMLFFDRMVGLNEEFDLYTVLCVDGTGRGHECTYCLTRKETPDLLRFTLASLVQSVPEVKFKVRCVTLGIEITNLEAVKELLPNARVQICRSQVLETLFNKAQELGVAEDERIWPLLCQLASSKSPAAYNQAVQEMKAIFPHGFVRYFCRHWQPRSEMWVQFWAFETACNVNACELLKEHQHRLLSALSPPLTVAQCILDLTAMQASGTATAEDQELDEEELAARYRSVCKPEPAGLIEEELGFARHSLYSCQETAEGYRLNDGPSEFCMDQALTHCSCSIHTSPLLPCRHIFAMRLRTGAPLFDPALLPKDPVAPLPTC</sequence>
<keyword evidence="1" id="KW-0479">Metal-binding</keyword>
<dbReference type="PROSITE" id="PS50966">
    <property type="entry name" value="ZF_SWIM"/>
    <property type="match status" value="1"/>
</dbReference>
<dbReference type="InterPro" id="IPR049217">
    <property type="entry name" value="DUF5575_N"/>
</dbReference>
<feature type="region of interest" description="Disordered" evidence="2">
    <location>
        <begin position="1"/>
        <end position="20"/>
    </location>
</feature>
<dbReference type="RefSeq" id="XP_025067819.1">
    <property type="nucleotide sequence ID" value="XM_025212034.1"/>
</dbReference>
<keyword evidence="1" id="KW-0862">Zinc</keyword>
<evidence type="ECO:0000313" key="5">
    <source>
        <dbReference type="RefSeq" id="XP_025067819.1"/>
    </source>
</evidence>
<dbReference type="InParanoid" id="A0A3Q0H6Y0"/>
<dbReference type="InterPro" id="IPR007527">
    <property type="entry name" value="Znf_SWIM"/>
</dbReference>
<evidence type="ECO:0000259" key="3">
    <source>
        <dbReference type="PROSITE" id="PS50966"/>
    </source>
</evidence>
<dbReference type="GO" id="GO:0008270">
    <property type="term" value="F:zinc ion binding"/>
    <property type="evidence" value="ECO:0007669"/>
    <property type="project" value="UniProtKB-KW"/>
</dbReference>
<proteinExistence type="predicted"/>
<evidence type="ECO:0000256" key="2">
    <source>
        <dbReference type="SAM" id="MobiDB-lite"/>
    </source>
</evidence>
<dbReference type="STRING" id="38654.A0A3Q0H6Y0"/>